<dbReference type="InterPro" id="IPR051276">
    <property type="entry name" value="Saccharopine_DH-like_oxidrdct"/>
</dbReference>
<protein>
    <recommendedName>
        <fullName evidence="3">Saccharopine dehydrogenase</fullName>
    </recommendedName>
</protein>
<evidence type="ECO:0008006" key="3">
    <source>
        <dbReference type="Google" id="ProtNLM"/>
    </source>
</evidence>
<organism evidence="1 2">
    <name type="scientific">Chrysophaeum taylorii</name>
    <dbReference type="NCBI Taxonomy" id="2483200"/>
    <lineage>
        <taxon>Eukaryota</taxon>
        <taxon>Sar</taxon>
        <taxon>Stramenopiles</taxon>
        <taxon>Ochrophyta</taxon>
        <taxon>Pelagophyceae</taxon>
        <taxon>Pelagomonadales</taxon>
        <taxon>Pelagomonadaceae</taxon>
        <taxon>Chrysophaeum</taxon>
    </lineage>
</organism>
<proteinExistence type="predicted"/>
<gene>
    <name evidence="1" type="ORF">CTAYLR_003301</name>
</gene>
<comment type="caution">
    <text evidence="1">The sequence shown here is derived from an EMBL/GenBank/DDBJ whole genome shotgun (WGS) entry which is preliminary data.</text>
</comment>
<name>A0AAD7UHW4_9STRA</name>
<dbReference type="Gene3D" id="3.40.50.720">
    <property type="entry name" value="NAD(P)-binding Rossmann-like Domain"/>
    <property type="match status" value="1"/>
</dbReference>
<dbReference type="InterPro" id="IPR036291">
    <property type="entry name" value="NAD(P)-bd_dom_sf"/>
</dbReference>
<dbReference type="PANTHER" id="PTHR12286:SF5">
    <property type="entry name" value="SACCHAROPINE DEHYDROGENASE-LIKE OXIDOREDUCTASE"/>
    <property type="match status" value="1"/>
</dbReference>
<dbReference type="GO" id="GO:0005886">
    <property type="term" value="C:plasma membrane"/>
    <property type="evidence" value="ECO:0007669"/>
    <property type="project" value="TreeGrafter"/>
</dbReference>
<dbReference type="AlphaFoldDB" id="A0AAD7UHW4"/>
<dbReference type="Proteomes" id="UP001230188">
    <property type="component" value="Unassembled WGS sequence"/>
</dbReference>
<dbReference type="PANTHER" id="PTHR12286">
    <property type="entry name" value="SACCHAROPINE DEHYDROGENASE-LIKE OXIDOREDUCTASE"/>
    <property type="match status" value="1"/>
</dbReference>
<reference evidence="1" key="1">
    <citation type="submission" date="2023-01" db="EMBL/GenBank/DDBJ databases">
        <title>Metagenome sequencing of chrysophaentin producing Chrysophaeum taylorii.</title>
        <authorList>
            <person name="Davison J."/>
            <person name="Bewley C."/>
        </authorList>
    </citation>
    <scope>NUCLEOTIDE SEQUENCE</scope>
    <source>
        <strain evidence="1">NIES-1699</strain>
    </source>
</reference>
<accession>A0AAD7UHW4</accession>
<evidence type="ECO:0000313" key="2">
    <source>
        <dbReference type="Proteomes" id="UP001230188"/>
    </source>
</evidence>
<keyword evidence="2" id="KW-1185">Reference proteome</keyword>
<evidence type="ECO:0000313" key="1">
    <source>
        <dbReference type="EMBL" id="KAJ8605428.1"/>
    </source>
</evidence>
<sequence length="531" mass="59263">MPLLNIVGPDIDEYLQKTHELLKDDDNFKGKHVGMPKYYHEDPDRDPDSVRGCFLDALYADENFFQKLADFFFDGDVPYARENCHELNDAAMSEFLGQYEVDPGPRADRPYHVCFYGMSGYTASMVMEYLKRDVKDSVEIAFFGRSAAKVTALRDQILGGTKWETVECMEADLMNPNDVERLVSSCRCVVNLAGPFVLSGGERLVEACVHYDTDYCDVSGEIPWNVKLMEFHDVAWETGVYLVPSAAFAGGMPDLLSYVAVQKLQDERAEATGKCHVYVQMGGTATAPSGGTLMTRAAMMAARASSDEKTKKMMSDPFVLGGHIENGFRDEDQDEYLARVFHDKTINKWVSPHLYALYESRIVRRSNFLHHRLVGGPNKGKWYGLRFNFTAYVVQKNEIEARKANGGGGRGGGEGGDLRKNKFYAPGDGPLLDDLIESEAYTCMHCVVESDDSDKRIKLSIKGYDAYYETARMVVETSLTLALRSPELRTGKNHVRGGLLTPAIAGRKPLFERLLNSGLGFLDCETGKNLS</sequence>
<dbReference type="GO" id="GO:0009247">
    <property type="term" value="P:glycolipid biosynthetic process"/>
    <property type="evidence" value="ECO:0007669"/>
    <property type="project" value="TreeGrafter"/>
</dbReference>
<dbReference type="EMBL" id="JAQMWT010000315">
    <property type="protein sequence ID" value="KAJ8605428.1"/>
    <property type="molecule type" value="Genomic_DNA"/>
</dbReference>
<dbReference type="SUPFAM" id="SSF51735">
    <property type="entry name" value="NAD(P)-binding Rossmann-fold domains"/>
    <property type="match status" value="1"/>
</dbReference>